<dbReference type="SUPFAM" id="SSF53474">
    <property type="entry name" value="alpha/beta-Hydrolases"/>
    <property type="match status" value="1"/>
</dbReference>
<dbReference type="AlphaFoldDB" id="A0A6L2PM88"/>
<evidence type="ECO:0000256" key="2">
    <source>
        <dbReference type="ARBA" id="ARBA00010701"/>
    </source>
</evidence>
<evidence type="ECO:0000259" key="5">
    <source>
        <dbReference type="Pfam" id="PF00151"/>
    </source>
</evidence>
<evidence type="ECO:0000256" key="1">
    <source>
        <dbReference type="ARBA" id="ARBA00004613"/>
    </source>
</evidence>
<organism evidence="6 7">
    <name type="scientific">Coptotermes formosanus</name>
    <name type="common">Formosan subterranean termite</name>
    <dbReference type="NCBI Taxonomy" id="36987"/>
    <lineage>
        <taxon>Eukaryota</taxon>
        <taxon>Metazoa</taxon>
        <taxon>Ecdysozoa</taxon>
        <taxon>Arthropoda</taxon>
        <taxon>Hexapoda</taxon>
        <taxon>Insecta</taxon>
        <taxon>Pterygota</taxon>
        <taxon>Neoptera</taxon>
        <taxon>Polyneoptera</taxon>
        <taxon>Dictyoptera</taxon>
        <taxon>Blattodea</taxon>
        <taxon>Blattoidea</taxon>
        <taxon>Termitoidae</taxon>
        <taxon>Rhinotermitidae</taxon>
        <taxon>Coptotermes</taxon>
    </lineage>
</organism>
<proteinExistence type="inferred from homology"/>
<name>A0A6L2PM88_COPFO</name>
<dbReference type="GO" id="GO:0016042">
    <property type="term" value="P:lipid catabolic process"/>
    <property type="evidence" value="ECO:0007669"/>
    <property type="project" value="TreeGrafter"/>
</dbReference>
<sequence>MHNRILTILTDHSTGLDPAGPLFTNQSCEVRLCKDDANFTEAIHTNGDAVIGFGTPDADAQVNFWVNGGWDQPECGFVVNPFFFLDIGEAQGFEDYVDLFFCSHSRSLFYYTEALASNCTFWGLRPDTYTLWKSRLTLGYAAKYIVHTQSCTLENCVPMGLDTINAAGRGDFIVVTNYKSPYC</sequence>
<dbReference type="PANTHER" id="PTHR11610:SF178">
    <property type="entry name" value="LIPASE MEMBER H-A-LIKE PROTEIN"/>
    <property type="match status" value="1"/>
</dbReference>
<evidence type="ECO:0000256" key="3">
    <source>
        <dbReference type="ARBA" id="ARBA00022525"/>
    </source>
</evidence>
<accession>A0A6L2PM88</accession>
<comment type="caution">
    <text evidence="6">The sequence shown here is derived from an EMBL/GenBank/DDBJ whole genome shotgun (WGS) entry which is preliminary data.</text>
</comment>
<dbReference type="OrthoDB" id="199913at2759"/>
<protein>
    <recommendedName>
        <fullName evidence="5">Lipase domain-containing protein</fullName>
    </recommendedName>
</protein>
<dbReference type="GO" id="GO:0005615">
    <property type="term" value="C:extracellular space"/>
    <property type="evidence" value="ECO:0007669"/>
    <property type="project" value="TreeGrafter"/>
</dbReference>
<dbReference type="PANTHER" id="PTHR11610">
    <property type="entry name" value="LIPASE"/>
    <property type="match status" value="1"/>
</dbReference>
<reference evidence="7" key="1">
    <citation type="submission" date="2020-01" db="EMBL/GenBank/DDBJ databases">
        <title>Draft genome sequence of the Termite Coptotermes fromosanus.</title>
        <authorList>
            <person name="Itakura S."/>
            <person name="Yosikawa Y."/>
            <person name="Umezawa K."/>
        </authorList>
    </citation>
    <scope>NUCLEOTIDE SEQUENCE [LARGE SCALE GENOMIC DNA]</scope>
</reference>
<dbReference type="InterPro" id="IPR013818">
    <property type="entry name" value="Lipase"/>
</dbReference>
<comment type="subcellular location">
    <subcellularLocation>
        <location evidence="1">Secreted</location>
    </subcellularLocation>
</comment>
<feature type="domain" description="Lipase" evidence="5">
    <location>
        <begin position="14"/>
        <end position="182"/>
    </location>
</feature>
<dbReference type="InterPro" id="IPR029058">
    <property type="entry name" value="AB_hydrolase_fold"/>
</dbReference>
<dbReference type="Pfam" id="PF00151">
    <property type="entry name" value="Lipase"/>
    <property type="match status" value="1"/>
</dbReference>
<dbReference type="Gene3D" id="3.40.50.1820">
    <property type="entry name" value="alpha/beta hydrolase"/>
    <property type="match status" value="1"/>
</dbReference>
<dbReference type="InParanoid" id="A0A6L2PM88"/>
<comment type="similarity">
    <text evidence="2 4">Belongs to the AB hydrolase superfamily. Lipase family.</text>
</comment>
<dbReference type="GO" id="GO:0016298">
    <property type="term" value="F:lipase activity"/>
    <property type="evidence" value="ECO:0007669"/>
    <property type="project" value="InterPro"/>
</dbReference>
<keyword evidence="3" id="KW-0964">Secreted</keyword>
<dbReference type="Proteomes" id="UP000502823">
    <property type="component" value="Unassembled WGS sequence"/>
</dbReference>
<evidence type="ECO:0000313" key="6">
    <source>
        <dbReference type="EMBL" id="GFG33454.1"/>
    </source>
</evidence>
<feature type="non-terminal residue" evidence="6">
    <location>
        <position position="183"/>
    </location>
</feature>
<dbReference type="InterPro" id="IPR000734">
    <property type="entry name" value="TAG_lipase"/>
</dbReference>
<evidence type="ECO:0000313" key="7">
    <source>
        <dbReference type="Proteomes" id="UP000502823"/>
    </source>
</evidence>
<keyword evidence="7" id="KW-1185">Reference proteome</keyword>
<dbReference type="EMBL" id="BLKM01000431">
    <property type="protein sequence ID" value="GFG33454.1"/>
    <property type="molecule type" value="Genomic_DNA"/>
</dbReference>
<gene>
    <name evidence="6" type="ORF">Cfor_03522</name>
</gene>
<evidence type="ECO:0000256" key="4">
    <source>
        <dbReference type="RuleBase" id="RU004262"/>
    </source>
</evidence>